<dbReference type="RefSeq" id="WP_201659327.1">
    <property type="nucleotide sequence ID" value="NZ_CP068047.1"/>
</dbReference>
<evidence type="ECO:0008006" key="4">
    <source>
        <dbReference type="Google" id="ProtNLM"/>
    </source>
</evidence>
<gene>
    <name evidence="2" type="ORF">JI749_03830</name>
</gene>
<dbReference type="EMBL" id="CP068047">
    <property type="protein sequence ID" value="QQR36771.1"/>
    <property type="molecule type" value="Genomic_DNA"/>
</dbReference>
<evidence type="ECO:0000256" key="1">
    <source>
        <dbReference type="SAM" id="SignalP"/>
    </source>
</evidence>
<keyword evidence="1" id="KW-0732">Signal</keyword>
<name>A0ABX7BY92_9HYPH</name>
<sequence>MITLIMFAISISACCAAAAGLIASAQNQAEDIRSMAGLDTQQPQG</sequence>
<evidence type="ECO:0000313" key="3">
    <source>
        <dbReference type="Proteomes" id="UP000595460"/>
    </source>
</evidence>
<feature type="chain" id="PRO_5046208624" description="Entericidin" evidence="1">
    <location>
        <begin position="19"/>
        <end position="45"/>
    </location>
</feature>
<keyword evidence="3" id="KW-1185">Reference proteome</keyword>
<evidence type="ECO:0000313" key="2">
    <source>
        <dbReference type="EMBL" id="QQR36771.1"/>
    </source>
</evidence>
<organism evidence="2 3">
    <name type="scientific">Devosia oryziradicis</name>
    <dbReference type="NCBI Taxonomy" id="2801335"/>
    <lineage>
        <taxon>Bacteria</taxon>
        <taxon>Pseudomonadati</taxon>
        <taxon>Pseudomonadota</taxon>
        <taxon>Alphaproteobacteria</taxon>
        <taxon>Hyphomicrobiales</taxon>
        <taxon>Devosiaceae</taxon>
        <taxon>Devosia</taxon>
    </lineage>
</organism>
<accession>A0ABX7BY92</accession>
<dbReference type="Proteomes" id="UP000595460">
    <property type="component" value="Chromosome"/>
</dbReference>
<feature type="signal peptide" evidence="1">
    <location>
        <begin position="1"/>
        <end position="18"/>
    </location>
</feature>
<protein>
    <recommendedName>
        <fullName evidence="4">Entericidin</fullName>
    </recommendedName>
</protein>
<reference evidence="2 3" key="1">
    <citation type="submission" date="2021-01" db="EMBL/GenBank/DDBJ databases">
        <title>Genome seq and assembly of Devosia sp. G19.</title>
        <authorList>
            <person name="Chhetri G."/>
        </authorList>
    </citation>
    <scope>NUCLEOTIDE SEQUENCE [LARGE SCALE GENOMIC DNA]</scope>
    <source>
        <strain evidence="2 3">G19</strain>
    </source>
</reference>
<proteinExistence type="predicted"/>